<keyword evidence="2" id="KW-1185">Reference proteome</keyword>
<reference evidence="2" key="2">
    <citation type="submission" date="2013-12" db="EMBL/GenBank/DDBJ databases">
        <title>Evolution of pathogenesis and genome organization in the Tremellales.</title>
        <authorList>
            <person name="Cuomo C."/>
            <person name="Litvintseva A."/>
            <person name="Heitman J."/>
            <person name="Chen Y."/>
            <person name="Sun S."/>
            <person name="Springer D."/>
            <person name="Dromer F."/>
            <person name="Young S."/>
            <person name="Zeng Q."/>
            <person name="Chapman S."/>
            <person name="Gujja S."/>
            <person name="Saif S."/>
            <person name="Birren B."/>
        </authorList>
    </citation>
    <scope>NUCLEOTIDE SEQUENCE [LARGE SCALE GENOMIC DNA]</scope>
    <source>
        <strain evidence="2">CBS 10435</strain>
    </source>
</reference>
<evidence type="ECO:0000313" key="1">
    <source>
        <dbReference type="EMBL" id="OCF55865.1"/>
    </source>
</evidence>
<sequence>MYHTLDTIRQSNFRVRTDDGPTELTNKIKVSLARQGRMNESKDVKIFILPAEYDTDPKACRHLEALMDKLKDMNLECEWTHCKENDRATSLSYAIMPHMPDSELDMRAFRLKLLDATLKLCNVNASSNIWQSNVSHTNATGFIQVDSLADVDTLVAASAGDPIITTDKATVESKYNIIFSPMRSQILPTSCTTIAAFIGDDRNFNMDKYTAKVNAAMEAYNQSVDIVDQSSVQNFRLTQDEDYLVTRDLNIEGNALPSPPPIQELQPCKYSKKRSRNEMEKELFSGPTQTEKNKLLVQKRMIELKLKRQGGLNSKISNPTVNKLRSELKNVDEKIKGNSISHNSGLSSSTINNNNFTANSIPAVPVPNQNPSGTGGQNNIDHHDGDIIRPQSKASALNPVKLENIVNLILRMEPSIFILTGITILHGIPDLRTRRLKTRYNLFSTPPGNGNDAPGTSAGVILAIPSCRSNHSVNKEYVHHLLPFTMNIPEVANR</sequence>
<accession>A0A1B9IJY3</accession>
<dbReference type="AlphaFoldDB" id="A0A1B9IJY3"/>
<dbReference type="EMBL" id="KI669465">
    <property type="protein sequence ID" value="OCF55865.1"/>
    <property type="molecule type" value="Genomic_DNA"/>
</dbReference>
<proteinExistence type="predicted"/>
<reference evidence="1 2" key="1">
    <citation type="submission" date="2013-07" db="EMBL/GenBank/DDBJ databases">
        <title>The Genome Sequence of Kwoniella mangroviensis CBS10435.</title>
        <authorList>
            <consortium name="The Broad Institute Genome Sequencing Platform"/>
            <person name="Cuomo C."/>
            <person name="Litvintseva A."/>
            <person name="Chen Y."/>
            <person name="Heitman J."/>
            <person name="Sun S."/>
            <person name="Springer D."/>
            <person name="Dromer F."/>
            <person name="Young S.K."/>
            <person name="Zeng Q."/>
            <person name="Gargeya S."/>
            <person name="Fitzgerald M."/>
            <person name="Abouelleil A."/>
            <person name="Alvarado L."/>
            <person name="Berlin A.M."/>
            <person name="Chapman S.B."/>
            <person name="Dewar J."/>
            <person name="Goldberg J."/>
            <person name="Griggs A."/>
            <person name="Gujja S."/>
            <person name="Hansen M."/>
            <person name="Howarth C."/>
            <person name="Imamovic A."/>
            <person name="Larimer J."/>
            <person name="McCowan C."/>
            <person name="Murphy C."/>
            <person name="Pearson M."/>
            <person name="Priest M."/>
            <person name="Roberts A."/>
            <person name="Saif S."/>
            <person name="Shea T."/>
            <person name="Sykes S."/>
            <person name="Wortman J."/>
            <person name="Nusbaum C."/>
            <person name="Birren B."/>
        </authorList>
    </citation>
    <scope>NUCLEOTIDE SEQUENCE [LARGE SCALE GENOMIC DNA]</scope>
    <source>
        <strain evidence="1 2">CBS 10435</strain>
    </source>
</reference>
<protein>
    <submittedName>
        <fullName evidence="1">Uncharacterized protein</fullName>
    </submittedName>
</protein>
<gene>
    <name evidence="1" type="ORF">L486_06620</name>
</gene>
<name>A0A1B9IJY3_9TREE</name>
<dbReference type="Proteomes" id="UP000092583">
    <property type="component" value="Unassembled WGS sequence"/>
</dbReference>
<organism evidence="1 2">
    <name type="scientific">Kwoniella mangroviensis CBS 10435</name>
    <dbReference type="NCBI Taxonomy" id="1331196"/>
    <lineage>
        <taxon>Eukaryota</taxon>
        <taxon>Fungi</taxon>
        <taxon>Dikarya</taxon>
        <taxon>Basidiomycota</taxon>
        <taxon>Agaricomycotina</taxon>
        <taxon>Tremellomycetes</taxon>
        <taxon>Tremellales</taxon>
        <taxon>Cryptococcaceae</taxon>
        <taxon>Kwoniella</taxon>
    </lineage>
</organism>
<evidence type="ECO:0000313" key="2">
    <source>
        <dbReference type="Proteomes" id="UP000092583"/>
    </source>
</evidence>